<evidence type="ECO:0000313" key="9">
    <source>
        <dbReference type="Proteomes" id="UP000289152"/>
    </source>
</evidence>
<evidence type="ECO:0000256" key="3">
    <source>
        <dbReference type="ARBA" id="ARBA00022729"/>
    </source>
</evidence>
<dbReference type="Proteomes" id="UP000289152">
    <property type="component" value="Unassembled WGS sequence"/>
</dbReference>
<feature type="transmembrane region" description="Helical" evidence="6">
    <location>
        <begin position="118"/>
        <end position="141"/>
    </location>
</feature>
<evidence type="ECO:0000256" key="4">
    <source>
        <dbReference type="ARBA" id="ARBA00023157"/>
    </source>
</evidence>
<keyword evidence="4" id="KW-1015">Disulfide bond</keyword>
<evidence type="ECO:0000259" key="7">
    <source>
        <dbReference type="PROSITE" id="PS52012"/>
    </source>
</evidence>
<dbReference type="PROSITE" id="PS52012">
    <property type="entry name" value="CFEM"/>
    <property type="match status" value="1"/>
</dbReference>
<feature type="region of interest" description="Disordered" evidence="5">
    <location>
        <begin position="260"/>
        <end position="284"/>
    </location>
</feature>
<keyword evidence="6" id="KW-0812">Transmembrane</keyword>
<dbReference type="GO" id="GO:0005576">
    <property type="term" value="C:extracellular region"/>
    <property type="evidence" value="ECO:0007669"/>
    <property type="project" value="UniProtKB-SubCell"/>
</dbReference>
<evidence type="ECO:0000256" key="5">
    <source>
        <dbReference type="SAM" id="MobiDB-lite"/>
    </source>
</evidence>
<organism evidence="8 9">
    <name type="scientific">Tremella mesenterica</name>
    <name type="common">Jelly fungus</name>
    <dbReference type="NCBI Taxonomy" id="5217"/>
    <lineage>
        <taxon>Eukaryota</taxon>
        <taxon>Fungi</taxon>
        <taxon>Dikarya</taxon>
        <taxon>Basidiomycota</taxon>
        <taxon>Agaricomycotina</taxon>
        <taxon>Tremellomycetes</taxon>
        <taxon>Tremellales</taxon>
        <taxon>Tremellaceae</taxon>
        <taxon>Tremella</taxon>
    </lineage>
</organism>
<protein>
    <recommendedName>
        <fullName evidence="7">CFEM domain-containing protein</fullName>
    </recommendedName>
</protein>
<keyword evidence="9" id="KW-1185">Reference proteome</keyword>
<keyword evidence="6" id="KW-0472">Membrane</keyword>
<dbReference type="Pfam" id="PF05730">
    <property type="entry name" value="CFEM"/>
    <property type="match status" value="1"/>
</dbReference>
<reference evidence="8 9" key="1">
    <citation type="submission" date="2016-06" db="EMBL/GenBank/DDBJ databases">
        <title>Evolution of pathogenesis and genome organization in the Tremellales.</title>
        <authorList>
            <person name="Cuomo C."/>
            <person name="Litvintseva A."/>
            <person name="Heitman J."/>
            <person name="Chen Y."/>
            <person name="Sun S."/>
            <person name="Springer D."/>
            <person name="Dromer F."/>
            <person name="Young S."/>
            <person name="Zeng Q."/>
            <person name="Chapman S."/>
            <person name="Gujja S."/>
            <person name="Saif S."/>
            <person name="Birren B."/>
        </authorList>
    </citation>
    <scope>NUCLEOTIDE SEQUENCE [LARGE SCALE GENOMIC DNA]</scope>
    <source>
        <strain evidence="8 9">ATCC 28783</strain>
    </source>
</reference>
<dbReference type="AlphaFoldDB" id="A0A4Q1BSH9"/>
<evidence type="ECO:0000256" key="1">
    <source>
        <dbReference type="ARBA" id="ARBA00004613"/>
    </source>
</evidence>
<comment type="subcellular location">
    <subcellularLocation>
        <location evidence="1">Secreted</location>
    </subcellularLocation>
</comment>
<feature type="compositionally biased region" description="Basic and acidic residues" evidence="5">
    <location>
        <begin position="260"/>
        <end position="276"/>
    </location>
</feature>
<sequence>MPYIFQRQDDPLSVCAQTCMATGELGTCTSVTDYACICTSDTYISSVATCWASNCTAAEATAAQAYSQTACSFYLGGNSTTAGNSTSTNNGTAASASASVSASPMSTEAPYVIPHSFVVLQGVMSSICAAILLLAILMGALSVRSKIQRENATQNRSWTGVGGSTFGTNADSKHKPSFGFRSGQTGSSAFTNSRNATSTFASDVGIQSSTFGGQSQGQTVSFGAVGPHGTGGRESTGKGFTNRLTLGDMGTQEEEWEMEVKEDKSVEVESPTRGESEIELEEGSTVHLNRLDRFGGHAL</sequence>
<evidence type="ECO:0000256" key="2">
    <source>
        <dbReference type="ARBA" id="ARBA00022525"/>
    </source>
</evidence>
<proteinExistence type="predicted"/>
<keyword evidence="3" id="KW-0732">Signal</keyword>
<dbReference type="EMBL" id="SDIL01000013">
    <property type="protein sequence ID" value="RXK40984.1"/>
    <property type="molecule type" value="Genomic_DNA"/>
</dbReference>
<dbReference type="VEuPathDB" id="FungiDB:TREMEDRAFT_60120"/>
<dbReference type="InParanoid" id="A0A4Q1BSH9"/>
<comment type="caution">
    <text evidence="8">The sequence shown here is derived from an EMBL/GenBank/DDBJ whole genome shotgun (WGS) entry which is preliminary data.</text>
</comment>
<dbReference type="InterPro" id="IPR008427">
    <property type="entry name" value="Extracellular_membr_CFEM_dom"/>
</dbReference>
<dbReference type="STRING" id="5217.A0A4Q1BSH9"/>
<name>A0A4Q1BSH9_TREME</name>
<dbReference type="OrthoDB" id="3065412at2759"/>
<feature type="domain" description="CFEM" evidence="7">
    <location>
        <begin position="1"/>
        <end position="98"/>
    </location>
</feature>
<keyword evidence="6" id="KW-1133">Transmembrane helix</keyword>
<keyword evidence="2" id="KW-0964">Secreted</keyword>
<evidence type="ECO:0000256" key="6">
    <source>
        <dbReference type="SAM" id="Phobius"/>
    </source>
</evidence>
<accession>A0A4Q1BSH9</accession>
<gene>
    <name evidence="8" type="ORF">M231_01832</name>
</gene>
<evidence type="ECO:0000313" key="8">
    <source>
        <dbReference type="EMBL" id="RXK40984.1"/>
    </source>
</evidence>